<keyword evidence="4" id="KW-1185">Reference proteome</keyword>
<feature type="signal peptide" evidence="2">
    <location>
        <begin position="1"/>
        <end position="23"/>
    </location>
</feature>
<feature type="transmembrane region" description="Helical" evidence="1">
    <location>
        <begin position="239"/>
        <end position="266"/>
    </location>
</feature>
<feature type="chain" id="PRO_5008904740" evidence="2">
    <location>
        <begin position="24"/>
        <end position="288"/>
    </location>
</feature>
<evidence type="ECO:0000313" key="4">
    <source>
        <dbReference type="Proteomes" id="UP000094527"/>
    </source>
</evidence>
<comment type="caution">
    <text evidence="3">The sequence shown here is derived from an EMBL/GenBank/DDBJ whole genome shotgun (WGS) entry which is preliminary data.</text>
</comment>
<organism evidence="3 4">
    <name type="scientific">Orchesella cincta</name>
    <name type="common">Springtail</name>
    <name type="synonym">Podura cincta</name>
    <dbReference type="NCBI Taxonomy" id="48709"/>
    <lineage>
        <taxon>Eukaryota</taxon>
        <taxon>Metazoa</taxon>
        <taxon>Ecdysozoa</taxon>
        <taxon>Arthropoda</taxon>
        <taxon>Hexapoda</taxon>
        <taxon>Collembola</taxon>
        <taxon>Entomobryomorpha</taxon>
        <taxon>Entomobryoidea</taxon>
        <taxon>Orchesellidae</taxon>
        <taxon>Orchesellinae</taxon>
        <taxon>Orchesella</taxon>
    </lineage>
</organism>
<dbReference type="EMBL" id="LJIJ01000380">
    <property type="protein sequence ID" value="ODM98136.1"/>
    <property type="molecule type" value="Genomic_DNA"/>
</dbReference>
<protein>
    <submittedName>
        <fullName evidence="3">Uncharacterized protein</fullName>
    </submittedName>
</protein>
<name>A0A1D2MYL1_ORCCI</name>
<dbReference type="AlphaFoldDB" id="A0A1D2MYL1"/>
<keyword evidence="1" id="KW-0472">Membrane</keyword>
<keyword evidence="1" id="KW-1133">Transmembrane helix</keyword>
<evidence type="ECO:0000256" key="1">
    <source>
        <dbReference type="SAM" id="Phobius"/>
    </source>
</evidence>
<proteinExistence type="predicted"/>
<evidence type="ECO:0000313" key="3">
    <source>
        <dbReference type="EMBL" id="ODM98136.1"/>
    </source>
</evidence>
<gene>
    <name evidence="3" type="ORF">Ocin01_08546</name>
</gene>
<keyword evidence="1" id="KW-0812">Transmembrane</keyword>
<reference evidence="3 4" key="1">
    <citation type="journal article" date="2016" name="Genome Biol. Evol.">
        <title>Gene Family Evolution Reflects Adaptation to Soil Environmental Stressors in the Genome of the Collembolan Orchesella cincta.</title>
        <authorList>
            <person name="Faddeeva-Vakhrusheva A."/>
            <person name="Derks M.F."/>
            <person name="Anvar S.Y."/>
            <person name="Agamennone V."/>
            <person name="Suring W."/>
            <person name="Smit S."/>
            <person name="van Straalen N.M."/>
            <person name="Roelofs D."/>
        </authorList>
    </citation>
    <scope>NUCLEOTIDE SEQUENCE [LARGE SCALE GENOMIC DNA]</scope>
    <source>
        <tissue evidence="3">Mixed pool</tissue>
    </source>
</reference>
<sequence length="288" mass="32463">MTYAKRIFLGTILFSLLVSVTHSWPAANLLNPDLEDYDLQSLQDDFDTHPIVSGIRSDVETTLNSKNETEKQSPFDTVVATEGQLKVLKATLDMDILVKLLEVHTQYIQMREKEDPSWPVTLARKVGSKQATREDELVFREDVHHVASAIVILKMMEERVSLFNQFVEDPNTDLSDVFKGSNSLNMEEGKLALQFLEAFLHSINKMIEEALKEGDSTSIVSSGGLKPLTPAERDDDVDFGLGAFILLLFSAIGFFFVLFTIVYSALKLVRKCFELTSSLEKKSKYEQI</sequence>
<keyword evidence="2" id="KW-0732">Signal</keyword>
<evidence type="ECO:0000256" key="2">
    <source>
        <dbReference type="SAM" id="SignalP"/>
    </source>
</evidence>
<dbReference type="Proteomes" id="UP000094527">
    <property type="component" value="Unassembled WGS sequence"/>
</dbReference>
<accession>A0A1D2MYL1</accession>